<gene>
    <name evidence="5" type="ORF">FB380_000782</name>
    <name evidence="4" type="ORF">GCM10011589_18820</name>
</gene>
<dbReference type="GO" id="GO:0016757">
    <property type="term" value="F:glycosyltransferase activity"/>
    <property type="evidence" value="ECO:0007669"/>
    <property type="project" value="UniProtKB-KW"/>
</dbReference>
<dbReference type="SUPFAM" id="SSF53756">
    <property type="entry name" value="UDP-Glycosyltransferase/glycogen phosphorylase"/>
    <property type="match status" value="1"/>
</dbReference>
<dbReference type="EMBL" id="BMMI01000003">
    <property type="protein sequence ID" value="GGL62837.1"/>
    <property type="molecule type" value="Genomic_DNA"/>
</dbReference>
<comment type="caution">
    <text evidence="5">The sequence shown here is derived from an EMBL/GenBank/DDBJ whole genome shotgun (WGS) entry which is preliminary data.</text>
</comment>
<dbReference type="EMBL" id="JAAMPA010000001">
    <property type="protein sequence ID" value="NIH66336.1"/>
    <property type="molecule type" value="Genomic_DNA"/>
</dbReference>
<feature type="domain" description="Glycosyltransferase subfamily 4-like N-terminal" evidence="3">
    <location>
        <begin position="19"/>
        <end position="146"/>
    </location>
</feature>
<reference evidence="7" key="2">
    <citation type="journal article" date="2019" name="Int. J. Syst. Evol. Microbiol.">
        <title>The Global Catalogue of Microorganisms (GCM) 10K type strain sequencing project: providing services to taxonomists for standard genome sequencing and annotation.</title>
        <authorList>
            <consortium name="The Broad Institute Genomics Platform"/>
            <consortium name="The Broad Institute Genome Sequencing Center for Infectious Disease"/>
            <person name="Wu L."/>
            <person name="Ma J."/>
        </authorList>
    </citation>
    <scope>NUCLEOTIDE SEQUENCE [LARGE SCALE GENOMIC DNA]</scope>
    <source>
        <strain evidence="7">CGMCC 4.5581</strain>
    </source>
</reference>
<dbReference type="InterPro" id="IPR028098">
    <property type="entry name" value="Glyco_trans_4-like_N"/>
</dbReference>
<accession>A0A846LF83</accession>
<dbReference type="PANTHER" id="PTHR12526:SF630">
    <property type="entry name" value="GLYCOSYLTRANSFERASE"/>
    <property type="match status" value="1"/>
</dbReference>
<dbReference type="PANTHER" id="PTHR12526">
    <property type="entry name" value="GLYCOSYLTRANSFERASE"/>
    <property type="match status" value="1"/>
</dbReference>
<keyword evidence="7" id="KW-1185">Reference proteome</keyword>
<reference evidence="4" key="1">
    <citation type="journal article" date="2014" name="Int. J. Syst. Evol. Microbiol.">
        <title>Complete genome of a new Firmicutes species belonging to the dominant human colonic microbiota ('Ruminococcus bicirculans') reveals two chromosomes and a selective capacity to utilize plant glucans.</title>
        <authorList>
            <consortium name="NISC Comparative Sequencing Program"/>
            <person name="Wegmann U."/>
            <person name="Louis P."/>
            <person name="Goesmann A."/>
            <person name="Henrissat B."/>
            <person name="Duncan S.H."/>
            <person name="Flint H.J."/>
        </authorList>
    </citation>
    <scope>NUCLEOTIDE SEQUENCE</scope>
    <source>
        <strain evidence="4">CGMCC 4.5581</strain>
    </source>
</reference>
<dbReference type="CDD" id="cd03801">
    <property type="entry name" value="GT4_PimA-like"/>
    <property type="match status" value="1"/>
</dbReference>
<name>A0A846LF83_9ACTN</name>
<evidence type="ECO:0000313" key="4">
    <source>
        <dbReference type="EMBL" id="GGL62837.1"/>
    </source>
</evidence>
<evidence type="ECO:0000259" key="3">
    <source>
        <dbReference type="Pfam" id="PF13439"/>
    </source>
</evidence>
<dbReference type="Pfam" id="PF13439">
    <property type="entry name" value="Glyco_transf_4"/>
    <property type="match status" value="1"/>
</dbReference>
<proteinExistence type="predicted"/>
<evidence type="ECO:0000313" key="6">
    <source>
        <dbReference type="Proteomes" id="UP000552836"/>
    </source>
</evidence>
<sequence>MSHYRVAHLTNTLKLDGTGFTNSTTDLMLAHAAAGHEVAVFCHSSDDPMRQLLAEHGIEVFEDFDASSPKALLASARSHARQLRSYEVLHVHTVRTTLLTMLAAPLHFLRRSVSTLHNPYQRSVFVMYLTRRIVSISAADRDYVHRRTRGLRRPTPILNGTLGSGRLPSVESVEPADLPGKPIVYVGAIYERKGVDVLLKAMQRIREAVPGAHLYLVGNRDNPAMERLATDLGLDDVVTWVGFSPDPRAYMKAASVFVLPSRAEGFGNVLTEARSTGTPIVASNVGGIPEALSNGKAGLLVEPEDEEGLAQAIVSVLTEDELAARLRVAALTDLESASVQRAAREYEAVYATVAH</sequence>
<evidence type="ECO:0000313" key="7">
    <source>
        <dbReference type="Proteomes" id="UP000648663"/>
    </source>
</evidence>
<reference evidence="5 6" key="3">
    <citation type="submission" date="2020-02" db="EMBL/GenBank/DDBJ databases">
        <title>Sequencing the genomes of 1000 actinobacteria strains.</title>
        <authorList>
            <person name="Klenk H.-P."/>
        </authorList>
    </citation>
    <scope>NUCLEOTIDE SEQUENCE [LARGE SCALE GENOMIC DNA]</scope>
    <source>
        <strain evidence="5 6">DSM 45201</strain>
    </source>
</reference>
<dbReference type="Proteomes" id="UP000648663">
    <property type="component" value="Unassembled WGS sequence"/>
</dbReference>
<dbReference type="RefSeq" id="WP_166753937.1">
    <property type="nucleotide sequence ID" value="NZ_BAABJU010000010.1"/>
</dbReference>
<evidence type="ECO:0000256" key="1">
    <source>
        <dbReference type="ARBA" id="ARBA00022676"/>
    </source>
</evidence>
<dbReference type="AlphaFoldDB" id="A0A846LF83"/>
<keyword evidence="1" id="KW-0328">Glycosyltransferase</keyword>
<evidence type="ECO:0000256" key="2">
    <source>
        <dbReference type="ARBA" id="ARBA00022679"/>
    </source>
</evidence>
<reference evidence="4" key="4">
    <citation type="submission" date="2024-05" db="EMBL/GenBank/DDBJ databases">
        <authorList>
            <person name="Sun Q."/>
            <person name="Zhou Y."/>
        </authorList>
    </citation>
    <scope>NUCLEOTIDE SEQUENCE</scope>
    <source>
        <strain evidence="4">CGMCC 4.5581</strain>
    </source>
</reference>
<dbReference type="Pfam" id="PF13692">
    <property type="entry name" value="Glyco_trans_1_4"/>
    <property type="match status" value="1"/>
</dbReference>
<dbReference type="Gene3D" id="3.40.50.2000">
    <property type="entry name" value="Glycogen Phosphorylase B"/>
    <property type="match status" value="2"/>
</dbReference>
<organism evidence="5 6">
    <name type="scientific">Modestobacter marinus</name>
    <dbReference type="NCBI Taxonomy" id="477641"/>
    <lineage>
        <taxon>Bacteria</taxon>
        <taxon>Bacillati</taxon>
        <taxon>Actinomycetota</taxon>
        <taxon>Actinomycetes</taxon>
        <taxon>Geodermatophilales</taxon>
        <taxon>Geodermatophilaceae</taxon>
        <taxon>Modestobacter</taxon>
    </lineage>
</organism>
<dbReference type="Proteomes" id="UP000552836">
    <property type="component" value="Unassembled WGS sequence"/>
</dbReference>
<keyword evidence="2 5" id="KW-0808">Transferase</keyword>
<evidence type="ECO:0000313" key="5">
    <source>
        <dbReference type="EMBL" id="NIH66336.1"/>
    </source>
</evidence>
<protein>
    <submittedName>
        <fullName evidence="4">Glycosyl transferase</fullName>
    </submittedName>
    <submittedName>
        <fullName evidence="5">Glycosyltransferase involved in cell wall biosynthesis</fullName>
    </submittedName>
</protein>